<keyword evidence="2" id="KW-0378">Hydrolase</keyword>
<protein>
    <submittedName>
        <fullName evidence="5">PHB depolymerase family esterase</fullName>
    </submittedName>
</protein>
<organism evidence="5 6">
    <name type="scientific">Marinospirillum alkalitolerans</name>
    <dbReference type="NCBI Taxonomy" id="3123374"/>
    <lineage>
        <taxon>Bacteria</taxon>
        <taxon>Pseudomonadati</taxon>
        <taxon>Pseudomonadota</taxon>
        <taxon>Gammaproteobacteria</taxon>
        <taxon>Oceanospirillales</taxon>
        <taxon>Oceanospirillaceae</taxon>
        <taxon>Marinospirillum</taxon>
    </lineage>
</organism>
<evidence type="ECO:0000256" key="1">
    <source>
        <dbReference type="ARBA" id="ARBA00022729"/>
    </source>
</evidence>
<dbReference type="Pfam" id="PF00326">
    <property type="entry name" value="Peptidase_S9"/>
    <property type="match status" value="1"/>
</dbReference>
<dbReference type="InterPro" id="IPR001375">
    <property type="entry name" value="Peptidase_S9_cat"/>
</dbReference>
<dbReference type="PANTHER" id="PTHR43037">
    <property type="entry name" value="UNNAMED PRODUCT-RELATED"/>
    <property type="match status" value="1"/>
</dbReference>
<evidence type="ECO:0000313" key="5">
    <source>
        <dbReference type="EMBL" id="MFK7160113.1"/>
    </source>
</evidence>
<name>A0ABW8PWT3_9GAMM</name>
<reference evidence="5 6" key="1">
    <citation type="submission" date="2024-02" db="EMBL/GenBank/DDBJ databases">
        <title>Marinospirillum sp. MEB 164 isolated from Lonar lake sediment.</title>
        <authorList>
            <person name="Joshi A."/>
            <person name="Thite S."/>
        </authorList>
    </citation>
    <scope>NUCLEOTIDE SEQUENCE [LARGE SCALE GENOMIC DNA]</scope>
    <source>
        <strain evidence="5 6">MEB164</strain>
    </source>
</reference>
<evidence type="ECO:0000256" key="2">
    <source>
        <dbReference type="ARBA" id="ARBA00022801"/>
    </source>
</evidence>
<gene>
    <name evidence="5" type="ORF">V6U78_03570</name>
</gene>
<dbReference type="InterPro" id="IPR050955">
    <property type="entry name" value="Plant_Biomass_Hydrol_Est"/>
</dbReference>
<comment type="caution">
    <text evidence="5">The sequence shown here is derived from an EMBL/GenBank/DDBJ whole genome shotgun (WGS) entry which is preliminary data.</text>
</comment>
<dbReference type="SUPFAM" id="SSF53474">
    <property type="entry name" value="alpha/beta-Hydrolases"/>
    <property type="match status" value="1"/>
</dbReference>
<dbReference type="PROSITE" id="PS51257">
    <property type="entry name" value="PROKAR_LIPOPROTEIN"/>
    <property type="match status" value="1"/>
</dbReference>
<dbReference type="Proteomes" id="UP001621714">
    <property type="component" value="Unassembled WGS sequence"/>
</dbReference>
<sequence length="334" mass="35650">MQRKFKAGLIAGLMVALAGCSANQEAAPALPELGTNPERLYLAGLSSGGYMAHQLHLAWPEQVQGVAIFAAGPYGCARGGLVDALQRCMFIQRGAPQAASSLALIEEEAAAGNLGDPQALAGDRVFLYHGLGDRVVHPRVGEALQATYQQLVGDQLLVHQQPQAGHGLPTESTGVACAASAAPYVNACGFAGAAVSLAHLDGAPRSASELTASVQSFDQRPFFEDSRGLADQGYYYQPVSCRADPQSCGLLMVLHGCDQAAEQVELAFIEQSGYLEAAEAHQLVVLFPQARSRTANPKACWDWWGLESRDYDTRTGRQIRALQRLWQAAQAEHH</sequence>
<feature type="chain" id="PRO_5045734730" evidence="3">
    <location>
        <begin position="27"/>
        <end position="334"/>
    </location>
</feature>
<keyword evidence="1 3" id="KW-0732">Signal</keyword>
<evidence type="ECO:0000259" key="4">
    <source>
        <dbReference type="Pfam" id="PF00326"/>
    </source>
</evidence>
<proteinExistence type="predicted"/>
<evidence type="ECO:0000256" key="3">
    <source>
        <dbReference type="SAM" id="SignalP"/>
    </source>
</evidence>
<keyword evidence="6" id="KW-1185">Reference proteome</keyword>
<feature type="signal peptide" evidence="3">
    <location>
        <begin position="1"/>
        <end position="26"/>
    </location>
</feature>
<dbReference type="Gene3D" id="3.40.50.1820">
    <property type="entry name" value="alpha/beta hydrolase"/>
    <property type="match status" value="2"/>
</dbReference>
<dbReference type="InterPro" id="IPR029058">
    <property type="entry name" value="AB_hydrolase_fold"/>
</dbReference>
<evidence type="ECO:0000313" key="6">
    <source>
        <dbReference type="Proteomes" id="UP001621714"/>
    </source>
</evidence>
<dbReference type="RefSeq" id="WP_405337281.1">
    <property type="nucleotide sequence ID" value="NZ_JBANFI010000002.1"/>
</dbReference>
<feature type="domain" description="Peptidase S9 prolyl oligopeptidase catalytic" evidence="4">
    <location>
        <begin position="35"/>
        <end position="179"/>
    </location>
</feature>
<dbReference type="PANTHER" id="PTHR43037:SF5">
    <property type="entry name" value="FERULOYL ESTERASE"/>
    <property type="match status" value="1"/>
</dbReference>
<dbReference type="EMBL" id="JBANFI010000002">
    <property type="protein sequence ID" value="MFK7160113.1"/>
    <property type="molecule type" value="Genomic_DNA"/>
</dbReference>
<accession>A0ABW8PWT3</accession>